<evidence type="ECO:0000313" key="1">
    <source>
        <dbReference type="EMBL" id="GLB35473.1"/>
    </source>
</evidence>
<accession>A0A9P3PGE8</accession>
<protein>
    <submittedName>
        <fullName evidence="1">Uncharacterized protein</fullName>
    </submittedName>
</protein>
<sequence>MMTRWTKQTGRHAASCGAGAAIFLQSMIRLYQNIIGTCGRCIVPEDWTSCYATGRRPRRFRSMGGLRLPHEANIDLRLGRPA</sequence>
<gene>
    <name evidence="1" type="ORF">LshimejAT787_0210380</name>
</gene>
<dbReference type="AlphaFoldDB" id="A0A9P3PGE8"/>
<keyword evidence="2" id="KW-1185">Reference proteome</keyword>
<evidence type="ECO:0000313" key="2">
    <source>
        <dbReference type="Proteomes" id="UP001063166"/>
    </source>
</evidence>
<comment type="caution">
    <text evidence="1">The sequence shown here is derived from an EMBL/GenBank/DDBJ whole genome shotgun (WGS) entry which is preliminary data.</text>
</comment>
<dbReference type="EMBL" id="BRPK01000002">
    <property type="protein sequence ID" value="GLB35473.1"/>
    <property type="molecule type" value="Genomic_DNA"/>
</dbReference>
<reference evidence="1" key="1">
    <citation type="submission" date="2022-07" db="EMBL/GenBank/DDBJ databases">
        <title>The genome of Lyophyllum shimeji provides insight into the initial evolution of ectomycorrhizal fungal genome.</title>
        <authorList>
            <person name="Kobayashi Y."/>
            <person name="Shibata T."/>
            <person name="Hirakawa H."/>
            <person name="Shigenobu S."/>
            <person name="Nishiyama T."/>
            <person name="Yamada A."/>
            <person name="Hasebe M."/>
            <person name="Kawaguchi M."/>
        </authorList>
    </citation>
    <scope>NUCLEOTIDE SEQUENCE</scope>
    <source>
        <strain evidence="1">AT787</strain>
    </source>
</reference>
<proteinExistence type="predicted"/>
<name>A0A9P3PGE8_LYOSH</name>
<dbReference type="Proteomes" id="UP001063166">
    <property type="component" value="Unassembled WGS sequence"/>
</dbReference>
<organism evidence="1 2">
    <name type="scientific">Lyophyllum shimeji</name>
    <name type="common">Hon-shimeji</name>
    <name type="synonym">Tricholoma shimeji</name>
    <dbReference type="NCBI Taxonomy" id="47721"/>
    <lineage>
        <taxon>Eukaryota</taxon>
        <taxon>Fungi</taxon>
        <taxon>Dikarya</taxon>
        <taxon>Basidiomycota</taxon>
        <taxon>Agaricomycotina</taxon>
        <taxon>Agaricomycetes</taxon>
        <taxon>Agaricomycetidae</taxon>
        <taxon>Agaricales</taxon>
        <taxon>Tricholomatineae</taxon>
        <taxon>Lyophyllaceae</taxon>
        <taxon>Lyophyllum</taxon>
    </lineage>
</organism>